<organism evidence="7 8">
    <name type="scientific">Rhypophila decipiens</name>
    <dbReference type="NCBI Taxonomy" id="261697"/>
    <lineage>
        <taxon>Eukaryota</taxon>
        <taxon>Fungi</taxon>
        <taxon>Dikarya</taxon>
        <taxon>Ascomycota</taxon>
        <taxon>Pezizomycotina</taxon>
        <taxon>Sordariomycetes</taxon>
        <taxon>Sordariomycetidae</taxon>
        <taxon>Sordariales</taxon>
        <taxon>Naviculisporaceae</taxon>
        <taxon>Rhypophila</taxon>
    </lineage>
</organism>
<dbReference type="EMBL" id="MU858215">
    <property type="protein sequence ID" value="KAK4209116.1"/>
    <property type="molecule type" value="Genomic_DNA"/>
</dbReference>
<name>A0AAN6Y0I1_9PEZI</name>
<keyword evidence="3 5" id="KW-0378">Hydrolase</keyword>
<dbReference type="Gene3D" id="2.115.10.20">
    <property type="entry name" value="Glycosyl hydrolase domain, family 43"/>
    <property type="match status" value="1"/>
</dbReference>
<dbReference type="GO" id="GO:0004553">
    <property type="term" value="F:hydrolase activity, hydrolyzing O-glycosyl compounds"/>
    <property type="evidence" value="ECO:0007669"/>
    <property type="project" value="InterPro"/>
</dbReference>
<dbReference type="GO" id="GO:0005975">
    <property type="term" value="P:carbohydrate metabolic process"/>
    <property type="evidence" value="ECO:0007669"/>
    <property type="project" value="InterPro"/>
</dbReference>
<evidence type="ECO:0000313" key="7">
    <source>
        <dbReference type="EMBL" id="KAK4209116.1"/>
    </source>
</evidence>
<keyword evidence="8" id="KW-1185">Reference proteome</keyword>
<dbReference type="InterPro" id="IPR023296">
    <property type="entry name" value="Glyco_hydro_beta-prop_sf"/>
</dbReference>
<feature type="chain" id="PRO_5043055997" evidence="6">
    <location>
        <begin position="21"/>
        <end position="347"/>
    </location>
</feature>
<keyword evidence="2 6" id="KW-0732">Signal</keyword>
<evidence type="ECO:0000256" key="3">
    <source>
        <dbReference type="ARBA" id="ARBA00022801"/>
    </source>
</evidence>
<dbReference type="Pfam" id="PF04616">
    <property type="entry name" value="Glyco_hydro_43"/>
    <property type="match status" value="1"/>
</dbReference>
<reference evidence="7" key="1">
    <citation type="journal article" date="2023" name="Mol. Phylogenet. Evol.">
        <title>Genome-scale phylogeny and comparative genomics of the fungal order Sordariales.</title>
        <authorList>
            <person name="Hensen N."/>
            <person name="Bonometti L."/>
            <person name="Westerberg I."/>
            <person name="Brannstrom I.O."/>
            <person name="Guillou S."/>
            <person name="Cros-Aarteil S."/>
            <person name="Calhoun S."/>
            <person name="Haridas S."/>
            <person name="Kuo A."/>
            <person name="Mondo S."/>
            <person name="Pangilinan J."/>
            <person name="Riley R."/>
            <person name="LaButti K."/>
            <person name="Andreopoulos B."/>
            <person name="Lipzen A."/>
            <person name="Chen C."/>
            <person name="Yan M."/>
            <person name="Daum C."/>
            <person name="Ng V."/>
            <person name="Clum A."/>
            <person name="Steindorff A."/>
            <person name="Ohm R.A."/>
            <person name="Martin F."/>
            <person name="Silar P."/>
            <person name="Natvig D.O."/>
            <person name="Lalanne C."/>
            <person name="Gautier V."/>
            <person name="Ament-Velasquez S.L."/>
            <person name="Kruys A."/>
            <person name="Hutchinson M.I."/>
            <person name="Powell A.J."/>
            <person name="Barry K."/>
            <person name="Miller A.N."/>
            <person name="Grigoriev I.V."/>
            <person name="Debuchy R."/>
            <person name="Gladieux P."/>
            <person name="Hiltunen Thoren M."/>
            <person name="Johannesson H."/>
        </authorList>
    </citation>
    <scope>NUCLEOTIDE SEQUENCE</scope>
    <source>
        <strain evidence="7">PSN293</strain>
    </source>
</reference>
<evidence type="ECO:0000256" key="1">
    <source>
        <dbReference type="ARBA" id="ARBA00009865"/>
    </source>
</evidence>
<reference evidence="7" key="2">
    <citation type="submission" date="2023-05" db="EMBL/GenBank/DDBJ databases">
        <authorList>
            <consortium name="Lawrence Berkeley National Laboratory"/>
            <person name="Steindorff A."/>
            <person name="Hensen N."/>
            <person name="Bonometti L."/>
            <person name="Westerberg I."/>
            <person name="Brannstrom I.O."/>
            <person name="Guillou S."/>
            <person name="Cros-Aarteil S."/>
            <person name="Calhoun S."/>
            <person name="Haridas S."/>
            <person name="Kuo A."/>
            <person name="Mondo S."/>
            <person name="Pangilinan J."/>
            <person name="Riley R."/>
            <person name="Labutti K."/>
            <person name="Andreopoulos B."/>
            <person name="Lipzen A."/>
            <person name="Chen C."/>
            <person name="Yanf M."/>
            <person name="Daum C."/>
            <person name="Ng V."/>
            <person name="Clum A."/>
            <person name="Ohm R."/>
            <person name="Martin F."/>
            <person name="Silar P."/>
            <person name="Natvig D."/>
            <person name="Lalanne C."/>
            <person name="Gautier V."/>
            <person name="Ament-Velasquez S.L."/>
            <person name="Kruys A."/>
            <person name="Hutchinson M.I."/>
            <person name="Powell A.J."/>
            <person name="Barry K."/>
            <person name="Miller A.N."/>
            <person name="Grigoriev I.V."/>
            <person name="Debuchy R."/>
            <person name="Gladieux P."/>
            <person name="Thoren M.H."/>
            <person name="Johannesson H."/>
        </authorList>
    </citation>
    <scope>NUCLEOTIDE SEQUENCE</scope>
    <source>
        <strain evidence="7">PSN293</strain>
    </source>
</reference>
<sequence>MKSLITIWLSMLSILGIANASNTTNTFSNPLRDQNGSDPFLVFIEPYYYLLTTTWRDVQLTRSRTLAGFKPGIGSATSETKLIYKMANPNPAGGNDVWAPELHNLNGTWYIYFSQDRKSWVLPGASDPWDWGTRVYSDVDRTQVHQEWGIDGTVVTIPKWGEYFVWSCMTNSTSTTQGQEVEELQSLCISPLDTPTSIGQFYTLSQPLETWERVEIPVNEGPAGLYHGDRVWIAYAASFCKTPDYSIGLLAWDGVSDPLNSTSWTKSKGPVFISANGNFGTAHNGFFTSPDGTETWNIYHATPNANGSCGADRQTFAQVVNWDEDGTPEFGAPVRAGEVLSVPSGEI</sequence>
<dbReference type="SUPFAM" id="SSF75005">
    <property type="entry name" value="Arabinanase/levansucrase/invertase"/>
    <property type="match status" value="1"/>
</dbReference>
<keyword evidence="4 5" id="KW-0326">Glycosidase</keyword>
<evidence type="ECO:0000313" key="8">
    <source>
        <dbReference type="Proteomes" id="UP001301769"/>
    </source>
</evidence>
<evidence type="ECO:0000256" key="4">
    <source>
        <dbReference type="ARBA" id="ARBA00023295"/>
    </source>
</evidence>
<comment type="caution">
    <text evidence="7">The sequence shown here is derived from an EMBL/GenBank/DDBJ whole genome shotgun (WGS) entry which is preliminary data.</text>
</comment>
<dbReference type="AlphaFoldDB" id="A0AAN6Y0I1"/>
<evidence type="ECO:0000256" key="2">
    <source>
        <dbReference type="ARBA" id="ARBA00022729"/>
    </source>
</evidence>
<evidence type="ECO:0000256" key="6">
    <source>
        <dbReference type="SAM" id="SignalP"/>
    </source>
</evidence>
<dbReference type="CDD" id="cd18820">
    <property type="entry name" value="GH43_LbAraf43-like"/>
    <property type="match status" value="1"/>
</dbReference>
<protein>
    <submittedName>
        <fullName evidence="7">Glycosyl hydrolase</fullName>
    </submittedName>
</protein>
<evidence type="ECO:0000256" key="5">
    <source>
        <dbReference type="RuleBase" id="RU361187"/>
    </source>
</evidence>
<dbReference type="InterPro" id="IPR006710">
    <property type="entry name" value="Glyco_hydro_43"/>
</dbReference>
<dbReference type="PANTHER" id="PTHR43817">
    <property type="entry name" value="GLYCOSYL HYDROLASE"/>
    <property type="match status" value="1"/>
</dbReference>
<feature type="signal peptide" evidence="6">
    <location>
        <begin position="1"/>
        <end position="20"/>
    </location>
</feature>
<accession>A0AAN6Y0I1</accession>
<dbReference type="PANTHER" id="PTHR43817:SF1">
    <property type="entry name" value="HYDROLASE, FAMILY 43, PUTATIVE (AFU_ORTHOLOGUE AFUA_3G01660)-RELATED"/>
    <property type="match status" value="1"/>
</dbReference>
<proteinExistence type="inferred from homology"/>
<dbReference type="Proteomes" id="UP001301769">
    <property type="component" value="Unassembled WGS sequence"/>
</dbReference>
<comment type="similarity">
    <text evidence="1 5">Belongs to the glycosyl hydrolase 43 family.</text>
</comment>
<gene>
    <name evidence="7" type="ORF">QBC37DRAFT_378356</name>
</gene>